<evidence type="ECO:0000313" key="9">
    <source>
        <dbReference type="EMBL" id="CAD7080550.1"/>
    </source>
</evidence>
<keyword evidence="4" id="KW-1015">Disulfide bond</keyword>
<proteinExistence type="predicted"/>
<sequence length="307" mass="34613">MGPFAKIFLISFTLIILESCTVSGDTIGEYLCENQPPNTKLQHPEHCDVYLICDNNRAIEMKCPSGIMFNPRTNECDPQFKNCPANAGHRGDGSDYDEDDDEDDNDDEGDGEEDEEDEPNEEEPDNEDDEAEEKVEENDDEDDESPAVVKPPKQNPPAASETSGCPKVDTDQITFLMHKTDCSLYFLCYHGKPIPFQCSMGMHWSNEQKKCVPKEVSECGAISHGSEGGCPQRGIKFMPHPNACQNFIFCLNGAETIQRCEPFYHWDVNEGKCKLKTMATCYRNLRQAIDTKKLKSGLRNNDKKYIL</sequence>
<keyword evidence="5" id="KW-0325">Glycoprotein</keyword>
<feature type="chain" id="PRO_5030900634" description="Chitin-binding type-2 domain-containing protein" evidence="7">
    <location>
        <begin position="25"/>
        <end position="307"/>
    </location>
</feature>
<evidence type="ECO:0000256" key="4">
    <source>
        <dbReference type="ARBA" id="ARBA00023157"/>
    </source>
</evidence>
<dbReference type="EMBL" id="LR899010">
    <property type="protein sequence ID" value="CAD7080550.1"/>
    <property type="molecule type" value="Genomic_DNA"/>
</dbReference>
<feature type="compositionally biased region" description="Acidic residues" evidence="6">
    <location>
        <begin position="94"/>
        <end position="145"/>
    </location>
</feature>
<feature type="signal peptide" evidence="7">
    <location>
        <begin position="1"/>
        <end position="24"/>
    </location>
</feature>
<gene>
    <name evidence="9" type="ORF">HERILL_LOCUS3698</name>
</gene>
<dbReference type="SUPFAM" id="SSF57625">
    <property type="entry name" value="Invertebrate chitin-binding proteins"/>
    <property type="match status" value="3"/>
</dbReference>
<dbReference type="Proteomes" id="UP000594454">
    <property type="component" value="Chromosome 2"/>
</dbReference>
<feature type="domain" description="Chitin-binding type-2" evidence="8">
    <location>
        <begin position="29"/>
        <end position="85"/>
    </location>
</feature>
<name>A0A7R8YQJ9_HERIL</name>
<evidence type="ECO:0000256" key="7">
    <source>
        <dbReference type="SAM" id="SignalP"/>
    </source>
</evidence>
<dbReference type="InterPro" id="IPR051940">
    <property type="entry name" value="Chitin_bind-dev_reg"/>
</dbReference>
<organism evidence="9 10">
    <name type="scientific">Hermetia illucens</name>
    <name type="common">Black soldier fly</name>
    <dbReference type="NCBI Taxonomy" id="343691"/>
    <lineage>
        <taxon>Eukaryota</taxon>
        <taxon>Metazoa</taxon>
        <taxon>Ecdysozoa</taxon>
        <taxon>Arthropoda</taxon>
        <taxon>Hexapoda</taxon>
        <taxon>Insecta</taxon>
        <taxon>Pterygota</taxon>
        <taxon>Neoptera</taxon>
        <taxon>Endopterygota</taxon>
        <taxon>Diptera</taxon>
        <taxon>Brachycera</taxon>
        <taxon>Stratiomyomorpha</taxon>
        <taxon>Stratiomyidae</taxon>
        <taxon>Hermetiinae</taxon>
        <taxon>Hermetia</taxon>
    </lineage>
</organism>
<dbReference type="PANTHER" id="PTHR23301">
    <property type="entry name" value="CHITIN BINDING PERITROPHIN-A"/>
    <property type="match status" value="1"/>
</dbReference>
<accession>A0A7R8YQJ9</accession>
<dbReference type="InterPro" id="IPR036508">
    <property type="entry name" value="Chitin-bd_dom_sf"/>
</dbReference>
<keyword evidence="2 7" id="KW-0732">Signal</keyword>
<dbReference type="Pfam" id="PF01607">
    <property type="entry name" value="CBM_14"/>
    <property type="match status" value="3"/>
</dbReference>
<evidence type="ECO:0000256" key="5">
    <source>
        <dbReference type="ARBA" id="ARBA00023180"/>
    </source>
</evidence>
<dbReference type="GO" id="GO:0008061">
    <property type="term" value="F:chitin binding"/>
    <property type="evidence" value="ECO:0007669"/>
    <property type="project" value="UniProtKB-KW"/>
</dbReference>
<evidence type="ECO:0000259" key="8">
    <source>
        <dbReference type="PROSITE" id="PS50940"/>
    </source>
</evidence>
<dbReference type="PANTHER" id="PTHR23301:SF0">
    <property type="entry name" value="CHITIN-BINDING TYPE-2 DOMAIN-CONTAINING PROTEIN-RELATED"/>
    <property type="match status" value="1"/>
</dbReference>
<dbReference type="SMART" id="SM00494">
    <property type="entry name" value="ChtBD2"/>
    <property type="match status" value="3"/>
</dbReference>
<dbReference type="InterPro" id="IPR002557">
    <property type="entry name" value="Chitin-bd_dom"/>
</dbReference>
<evidence type="ECO:0000256" key="1">
    <source>
        <dbReference type="ARBA" id="ARBA00022669"/>
    </source>
</evidence>
<reference evidence="9 10" key="1">
    <citation type="submission" date="2020-11" db="EMBL/GenBank/DDBJ databases">
        <authorList>
            <person name="Wallbank WR R."/>
            <person name="Pardo Diaz C."/>
            <person name="Kozak K."/>
            <person name="Martin S."/>
            <person name="Jiggins C."/>
            <person name="Moest M."/>
            <person name="Warren A I."/>
            <person name="Generalovic N T."/>
            <person name="Byers J.R.P. K."/>
            <person name="Montejo-Kovacevich G."/>
            <person name="Yen C E."/>
        </authorList>
    </citation>
    <scope>NUCLEOTIDE SEQUENCE [LARGE SCALE GENOMIC DNA]</scope>
</reference>
<dbReference type="OrthoDB" id="6020543at2759"/>
<evidence type="ECO:0000256" key="3">
    <source>
        <dbReference type="ARBA" id="ARBA00022737"/>
    </source>
</evidence>
<dbReference type="AlphaFoldDB" id="A0A7R8YQJ9"/>
<dbReference type="GO" id="GO:0005576">
    <property type="term" value="C:extracellular region"/>
    <property type="evidence" value="ECO:0007669"/>
    <property type="project" value="InterPro"/>
</dbReference>
<evidence type="ECO:0000313" key="10">
    <source>
        <dbReference type="Proteomes" id="UP000594454"/>
    </source>
</evidence>
<feature type="region of interest" description="Disordered" evidence="6">
    <location>
        <begin position="87"/>
        <end position="166"/>
    </location>
</feature>
<evidence type="ECO:0000256" key="2">
    <source>
        <dbReference type="ARBA" id="ARBA00022729"/>
    </source>
</evidence>
<keyword evidence="1" id="KW-0147">Chitin-binding</keyword>
<keyword evidence="3" id="KW-0677">Repeat</keyword>
<keyword evidence="10" id="KW-1185">Reference proteome</keyword>
<dbReference type="Gene3D" id="2.170.140.10">
    <property type="entry name" value="Chitin binding domain"/>
    <property type="match status" value="3"/>
</dbReference>
<dbReference type="OMA" id="CPANAGH"/>
<feature type="domain" description="Chitin-binding type-2" evidence="8">
    <location>
        <begin position="162"/>
        <end position="221"/>
    </location>
</feature>
<feature type="domain" description="Chitin-binding type-2" evidence="8">
    <location>
        <begin position="227"/>
        <end position="283"/>
    </location>
</feature>
<dbReference type="PROSITE" id="PS50940">
    <property type="entry name" value="CHIT_BIND_II"/>
    <property type="match status" value="3"/>
</dbReference>
<protein>
    <recommendedName>
        <fullName evidence="8">Chitin-binding type-2 domain-containing protein</fullName>
    </recommendedName>
</protein>
<evidence type="ECO:0000256" key="6">
    <source>
        <dbReference type="SAM" id="MobiDB-lite"/>
    </source>
</evidence>
<dbReference type="InParanoid" id="A0A7R8YQJ9"/>